<evidence type="ECO:0000313" key="1">
    <source>
        <dbReference type="EMBL" id="OAT54833.1"/>
    </source>
</evidence>
<comment type="caution">
    <text evidence="1">The sequence shown here is derived from an EMBL/GenBank/DDBJ whole genome shotgun (WGS) entry which is preliminary data.</text>
</comment>
<accession>A0A1B7K401</accession>
<name>A0A1B7K401_9GAMM</name>
<dbReference type="Proteomes" id="UP000078224">
    <property type="component" value="Unassembled WGS sequence"/>
</dbReference>
<gene>
    <name evidence="1" type="ORF">M998_0221</name>
</gene>
<dbReference type="PATRIC" id="fig|1354272.4.peg.228"/>
<organism evidence="1 2">
    <name type="scientific">Providencia heimbachae ATCC 35613</name>
    <dbReference type="NCBI Taxonomy" id="1354272"/>
    <lineage>
        <taxon>Bacteria</taxon>
        <taxon>Pseudomonadati</taxon>
        <taxon>Pseudomonadota</taxon>
        <taxon>Gammaproteobacteria</taxon>
        <taxon>Enterobacterales</taxon>
        <taxon>Morganellaceae</taxon>
        <taxon>Providencia</taxon>
    </lineage>
</organism>
<reference evidence="1 2" key="1">
    <citation type="submission" date="2016-04" db="EMBL/GenBank/DDBJ databases">
        <title>ATOL: Assembling a taxonomically balanced genome-scale reconstruction of the evolutionary history of the Enterobacteriaceae.</title>
        <authorList>
            <person name="Plunkett G.III."/>
            <person name="Neeno-Eckwall E.C."/>
            <person name="Glasner J.D."/>
            <person name="Perna N.T."/>
        </authorList>
    </citation>
    <scope>NUCLEOTIDE SEQUENCE [LARGE SCALE GENOMIC DNA]</scope>
    <source>
        <strain evidence="1 2">ATCC 35613</strain>
    </source>
</reference>
<dbReference type="AlphaFoldDB" id="A0A1B7K401"/>
<keyword evidence="2" id="KW-1185">Reference proteome</keyword>
<proteinExistence type="predicted"/>
<protein>
    <submittedName>
        <fullName evidence="1">Uncharacterized protein</fullName>
    </submittedName>
</protein>
<sequence length="95" mass="10938">MNEKTHFVAGYCIARGFCGSLIYDRVENRWTKKLIKSTYFDDLKSAELVLTEIKVKWKQAEVHEIIHGKYDKSLGIMLPGSLAELTQMKQIFLGN</sequence>
<evidence type="ECO:0000313" key="2">
    <source>
        <dbReference type="Proteomes" id="UP000078224"/>
    </source>
</evidence>
<dbReference type="RefSeq" id="WP_068907157.1">
    <property type="nucleotide sequence ID" value="NZ_LXEW01000005.1"/>
</dbReference>
<dbReference type="EMBL" id="LXEW01000005">
    <property type="protein sequence ID" value="OAT54833.1"/>
    <property type="molecule type" value="Genomic_DNA"/>
</dbReference>